<dbReference type="InterPro" id="IPR002642">
    <property type="entry name" value="LysoPLipase_cat_dom"/>
</dbReference>
<dbReference type="EMBL" id="JAXOVC010000013">
    <property type="protein sequence ID" value="KAK4494532.1"/>
    <property type="molecule type" value="Genomic_DNA"/>
</dbReference>
<evidence type="ECO:0000256" key="2">
    <source>
        <dbReference type="ARBA" id="ARBA00013274"/>
    </source>
</evidence>
<feature type="domain" description="PLA2c" evidence="10">
    <location>
        <begin position="1"/>
        <end position="254"/>
    </location>
</feature>
<sequence>MGSTRSQDSGACTAGLDNIAFITAASSNILTGPGKCFTGNYTKSDLSALATVVDVTFPSEALLNPYAIIPNPFYNDRGAGVVRRQKNLHGTDGGDTGQSISLFPWLQPERKVDVILAIDAQTYAPSNITNGSAIYTTFTSAQAKGLSKMPLIPTPQEYKAQNLSSRAQFFGCHSKDKTTIVYLPNDLSSQISNQQYFFTPDEIEYLFSGGKDLVTQKDYLEWPRCLACGIMHKGSQSLLKSCDKCVEKYGWKRR</sequence>
<evidence type="ECO:0000256" key="5">
    <source>
        <dbReference type="ARBA" id="ARBA00022963"/>
    </source>
</evidence>
<evidence type="ECO:0000256" key="1">
    <source>
        <dbReference type="ARBA" id="ARBA00008780"/>
    </source>
</evidence>
<comment type="similarity">
    <text evidence="1 9">Belongs to the lysophospholipase family.</text>
</comment>
<gene>
    <name evidence="11" type="ORF">PRZ48_013888</name>
</gene>
<evidence type="ECO:0000256" key="7">
    <source>
        <dbReference type="ARBA" id="ARBA00023180"/>
    </source>
</evidence>
<dbReference type="PROSITE" id="PS51210">
    <property type="entry name" value="PLA2C"/>
    <property type="match status" value="1"/>
</dbReference>
<dbReference type="Pfam" id="PF01735">
    <property type="entry name" value="PLA2_B"/>
    <property type="match status" value="1"/>
</dbReference>
<comment type="catalytic activity">
    <reaction evidence="9">
        <text>a 1-acyl-sn-glycero-3-phosphocholine + H2O = sn-glycerol 3-phosphocholine + a fatty acid + H(+)</text>
        <dbReference type="Rhea" id="RHEA:15177"/>
        <dbReference type="ChEBI" id="CHEBI:15377"/>
        <dbReference type="ChEBI" id="CHEBI:15378"/>
        <dbReference type="ChEBI" id="CHEBI:16870"/>
        <dbReference type="ChEBI" id="CHEBI:28868"/>
        <dbReference type="ChEBI" id="CHEBI:58168"/>
        <dbReference type="EC" id="3.1.1.5"/>
    </reaction>
</comment>
<evidence type="ECO:0000256" key="9">
    <source>
        <dbReference type="RuleBase" id="RU362103"/>
    </source>
</evidence>
<keyword evidence="3" id="KW-0732">Signal</keyword>
<keyword evidence="7" id="KW-0325">Glycoprotein</keyword>
<dbReference type="Proteomes" id="UP001305779">
    <property type="component" value="Unassembled WGS sequence"/>
</dbReference>
<evidence type="ECO:0000313" key="12">
    <source>
        <dbReference type="Proteomes" id="UP001305779"/>
    </source>
</evidence>
<dbReference type="SUPFAM" id="SSF52151">
    <property type="entry name" value="FabD/lysophospholipase-like"/>
    <property type="match status" value="1"/>
</dbReference>
<organism evidence="11 12">
    <name type="scientific">Zasmidium cellare</name>
    <name type="common">Wine cellar mold</name>
    <name type="synonym">Racodium cellare</name>
    <dbReference type="NCBI Taxonomy" id="395010"/>
    <lineage>
        <taxon>Eukaryota</taxon>
        <taxon>Fungi</taxon>
        <taxon>Dikarya</taxon>
        <taxon>Ascomycota</taxon>
        <taxon>Pezizomycotina</taxon>
        <taxon>Dothideomycetes</taxon>
        <taxon>Dothideomycetidae</taxon>
        <taxon>Mycosphaerellales</taxon>
        <taxon>Mycosphaerellaceae</taxon>
        <taxon>Zasmidium</taxon>
    </lineage>
</organism>
<reference evidence="11 12" key="1">
    <citation type="journal article" date="2023" name="G3 (Bethesda)">
        <title>A chromosome-level genome assembly of Zasmidium syzygii isolated from banana leaves.</title>
        <authorList>
            <person name="van Westerhoven A.C."/>
            <person name="Mehrabi R."/>
            <person name="Talebi R."/>
            <person name="Steentjes M.B.F."/>
            <person name="Corcolon B."/>
            <person name="Chong P.A."/>
            <person name="Kema G.H.J."/>
            <person name="Seidl M.F."/>
        </authorList>
    </citation>
    <scope>NUCLEOTIDE SEQUENCE [LARGE SCALE GENOMIC DNA]</scope>
    <source>
        <strain evidence="11 12">P124</strain>
    </source>
</reference>
<dbReference type="Gene3D" id="3.40.1090.10">
    <property type="entry name" value="Cytosolic phospholipase A2 catalytic domain"/>
    <property type="match status" value="1"/>
</dbReference>
<comment type="caution">
    <text evidence="11">The sequence shown here is derived from an EMBL/GenBank/DDBJ whole genome shotgun (WGS) entry which is preliminary data.</text>
</comment>
<dbReference type="EC" id="3.1.1.5" evidence="2 9"/>
<evidence type="ECO:0000256" key="8">
    <source>
        <dbReference type="PROSITE-ProRule" id="PRU00555"/>
    </source>
</evidence>
<dbReference type="PANTHER" id="PTHR10728:SF33">
    <property type="entry name" value="LYSOPHOSPHOLIPASE 1-RELATED"/>
    <property type="match status" value="1"/>
</dbReference>
<keyword evidence="6 8" id="KW-0443">Lipid metabolism</keyword>
<evidence type="ECO:0000256" key="4">
    <source>
        <dbReference type="ARBA" id="ARBA00022801"/>
    </source>
</evidence>
<proteinExistence type="inferred from homology"/>
<protein>
    <recommendedName>
        <fullName evidence="2 9">Lysophospholipase</fullName>
        <ecNumber evidence="2 9">3.1.1.5</ecNumber>
    </recommendedName>
</protein>
<accession>A0ABR0DZD6</accession>
<keyword evidence="12" id="KW-1185">Reference proteome</keyword>
<keyword evidence="4 8" id="KW-0378">Hydrolase</keyword>
<name>A0ABR0DZD6_ZASCE</name>
<dbReference type="PANTHER" id="PTHR10728">
    <property type="entry name" value="CYTOSOLIC PHOSPHOLIPASE A2"/>
    <property type="match status" value="1"/>
</dbReference>
<evidence type="ECO:0000259" key="10">
    <source>
        <dbReference type="PROSITE" id="PS51210"/>
    </source>
</evidence>
<evidence type="ECO:0000256" key="6">
    <source>
        <dbReference type="ARBA" id="ARBA00023098"/>
    </source>
</evidence>
<evidence type="ECO:0000313" key="11">
    <source>
        <dbReference type="EMBL" id="KAK4494532.1"/>
    </source>
</evidence>
<evidence type="ECO:0000256" key="3">
    <source>
        <dbReference type="ARBA" id="ARBA00022729"/>
    </source>
</evidence>
<keyword evidence="5 8" id="KW-0442">Lipid degradation</keyword>
<dbReference type="InterPro" id="IPR016035">
    <property type="entry name" value="Acyl_Trfase/lysoPLipase"/>
</dbReference>